<accession>A0A8T2R617</accession>
<dbReference type="OrthoDB" id="1931055at2759"/>
<sequence length="1261" mass="139820">MARAGSSSRLASDDLRTSLNNLSSSQNSSFPSVSASSSTSSMIRLHPSNSGATVASPVRKHLASGATRNPRNPKLSIPRPLNLPSRQSEHAVNDSSVSLVGRSGSSGWSKKKLPACPGDSPVTSRKLSVDTSSGGSASIVKESISSATVLQTETEKGIMEVGVSLCQNEAPSYGARSSSCITAFSRNPNGSFDALQSVERSMVLEGEDFPTLQAAVCPVPTHPAQQKRQVKQRHNDMEHERMDQPMQPQRLLALRANLTMFGKPYNVDEHCSDNVVHSSNSRTDKLNGPAPLICVDNTSNWVDDEREILQSMYGQNPKKSVDSGALKYWNGSQLSGGRATNPKAGSDVGQPTLHSSAYGKTMGDVRDCYSISEGQSMHGMDSNKGFVKSFSTQKLNEQSWEDTSRESGKAVKLGRDIDLREGSNRLGIGCRKAGLDDQQGYRSRKNLGIHEYGRFQSSGAGHTLVNKGSDLPGLSYGKEKDRRKSTLNGQDPFTDEPTSLNLGWLREFEASVGFSGLKARSSKRSKDEPPTFHDPARELFEAELERVQKMQEEERQRQADEHRKALELARIEEECKRLAREEELLYLKSEEQAREAAAQGQTEEEEAAQRTYELHRIRLEEKHAFITEQERRKEAARRKLVELEERIALRDSKQNLTFGSSTMITNAISQGDNGTVQSVAKFDQDDYAFSKGIQQTQDHDWKDHARGSHFLPVKSSTGQPCNSKVGKAFLQERKRIVHINKEDKGNATQETQSAMKSYQYRADPPCESLAKSFSVQESSMESIRSLSLDGSQSSLTVDGQDFPSRRDNSHFINDERIPPTEMNMCYTDFGIERNNGVWLDRGSPHLHEFVLDSSSGCPIWPLTKQAIVPRLAIGHPNLQREKRSIWAVPCVSDRNNTNNHCREDNNCSGQEVIWGGLTENSDCAGIETSQAVPSTMIEMVKPMNNGRKVFDEIAGDLKSALEFCNNGASQSDNIDRYSECLGDLEEFEQPREVDKNFAVDIQAHKSIFYAGKDELSVVETLEDVGEELCYKGQQIEEITGHELVDQESNKSKKISGDTGNTPFYGIEQERLEDSIQENWNMIDGSRGTEDEDGGMESKRDGHLMDATRITDSGSGHSGDEAHNLPYVQQFQEPFSLMAVPLPQSITVDGVTLHPPMFSPVSNHQTQQDSTYQLETGLVPSDSLMSNTSHIGCGKRSVQEQSHIPSAIHQHEQLPVFQFGQLWHLDQPVHHIQSTFETCHPMGQPLSAQQHKDDLLLSNRNV</sequence>
<evidence type="ECO:0000313" key="3">
    <source>
        <dbReference type="EMBL" id="KAH7291035.1"/>
    </source>
</evidence>
<feature type="region of interest" description="Disordered" evidence="2">
    <location>
        <begin position="516"/>
        <end position="536"/>
    </location>
</feature>
<dbReference type="EMBL" id="CM035435">
    <property type="protein sequence ID" value="KAH7291035.1"/>
    <property type="molecule type" value="Genomic_DNA"/>
</dbReference>
<evidence type="ECO:0000256" key="1">
    <source>
        <dbReference type="SAM" id="Coils"/>
    </source>
</evidence>
<feature type="region of interest" description="Disordered" evidence="2">
    <location>
        <begin position="791"/>
        <end position="816"/>
    </location>
</feature>
<feature type="compositionally biased region" description="Basic and acidic residues" evidence="2">
    <location>
        <begin position="803"/>
        <end position="816"/>
    </location>
</feature>
<feature type="region of interest" description="Disordered" evidence="2">
    <location>
        <begin position="1"/>
        <end position="136"/>
    </location>
</feature>
<keyword evidence="1" id="KW-0175">Coiled coil</keyword>
<dbReference type="Proteomes" id="UP000825935">
    <property type="component" value="Chromosome 30"/>
</dbReference>
<feature type="coiled-coil region" evidence="1">
    <location>
        <begin position="537"/>
        <end position="588"/>
    </location>
</feature>
<dbReference type="InterPro" id="IPR051195">
    <property type="entry name" value="Fungal_stress_NST1"/>
</dbReference>
<feature type="compositionally biased region" description="Low complexity" evidence="2">
    <location>
        <begin position="95"/>
        <end position="108"/>
    </location>
</feature>
<feature type="region of interest" description="Disordered" evidence="2">
    <location>
        <begin position="458"/>
        <end position="495"/>
    </location>
</feature>
<organism evidence="3 4">
    <name type="scientific">Ceratopteris richardii</name>
    <name type="common">Triangle waterfern</name>
    <dbReference type="NCBI Taxonomy" id="49495"/>
    <lineage>
        <taxon>Eukaryota</taxon>
        <taxon>Viridiplantae</taxon>
        <taxon>Streptophyta</taxon>
        <taxon>Embryophyta</taxon>
        <taxon>Tracheophyta</taxon>
        <taxon>Polypodiopsida</taxon>
        <taxon>Polypodiidae</taxon>
        <taxon>Polypodiales</taxon>
        <taxon>Pteridineae</taxon>
        <taxon>Pteridaceae</taxon>
        <taxon>Parkerioideae</taxon>
        <taxon>Ceratopteris</taxon>
    </lineage>
</organism>
<feature type="compositionally biased region" description="Polar residues" evidence="2">
    <location>
        <begin position="121"/>
        <end position="136"/>
    </location>
</feature>
<feature type="compositionally biased region" description="Basic and acidic residues" evidence="2">
    <location>
        <begin position="524"/>
        <end position="536"/>
    </location>
</feature>
<dbReference type="PANTHER" id="PTHR31780:SF10">
    <property type="entry name" value="LD36051P"/>
    <property type="match status" value="1"/>
</dbReference>
<protein>
    <submittedName>
        <fullName evidence="3">Uncharacterized protein</fullName>
    </submittedName>
</protein>
<evidence type="ECO:0000313" key="4">
    <source>
        <dbReference type="Proteomes" id="UP000825935"/>
    </source>
</evidence>
<gene>
    <name evidence="3" type="ORF">KP509_30G074300</name>
</gene>
<name>A0A8T2R617_CERRI</name>
<dbReference type="PANTHER" id="PTHR31780">
    <property type="entry name" value="STRESS RESPONSE PROTEIN NST1-RELATED"/>
    <property type="match status" value="1"/>
</dbReference>
<comment type="caution">
    <text evidence="3">The sequence shown here is derived from an EMBL/GenBank/DDBJ whole genome shotgun (WGS) entry which is preliminary data.</text>
</comment>
<reference evidence="3" key="1">
    <citation type="submission" date="2021-08" db="EMBL/GenBank/DDBJ databases">
        <title>WGS assembly of Ceratopteris richardii.</title>
        <authorList>
            <person name="Marchant D.B."/>
            <person name="Chen G."/>
            <person name="Jenkins J."/>
            <person name="Shu S."/>
            <person name="Leebens-Mack J."/>
            <person name="Grimwood J."/>
            <person name="Schmutz J."/>
            <person name="Soltis P."/>
            <person name="Soltis D."/>
            <person name="Chen Z.-H."/>
        </authorList>
    </citation>
    <scope>NUCLEOTIDE SEQUENCE</scope>
    <source>
        <strain evidence="3">Whitten #5841</strain>
        <tissue evidence="3">Leaf</tissue>
    </source>
</reference>
<feature type="compositionally biased region" description="Polar residues" evidence="2">
    <location>
        <begin position="486"/>
        <end position="495"/>
    </location>
</feature>
<feature type="compositionally biased region" description="Polar residues" evidence="2">
    <location>
        <begin position="1"/>
        <end position="10"/>
    </location>
</feature>
<proteinExistence type="predicted"/>
<evidence type="ECO:0000256" key="2">
    <source>
        <dbReference type="SAM" id="MobiDB-lite"/>
    </source>
</evidence>
<keyword evidence="4" id="KW-1185">Reference proteome</keyword>
<dbReference type="AlphaFoldDB" id="A0A8T2R617"/>
<feature type="coiled-coil region" evidence="1">
    <location>
        <begin position="626"/>
        <end position="653"/>
    </location>
</feature>
<feature type="compositionally biased region" description="Low complexity" evidence="2">
    <location>
        <begin position="18"/>
        <end position="41"/>
    </location>
</feature>
<feature type="region of interest" description="Disordered" evidence="2">
    <location>
        <begin position="1242"/>
        <end position="1261"/>
    </location>
</feature>
<dbReference type="EMBL" id="CM035435">
    <property type="protein sequence ID" value="KAH7291034.1"/>
    <property type="molecule type" value="Genomic_DNA"/>
</dbReference>